<sequence>MRFGSVWMVMALALGGCVASTDSDLTAEQRESRVRSHTTLAMGYINNGNFDRAVEPLKRALELDAADPEAMLAQAALLERQGDTALAGDAYRRLLSVNADFTRGRQNYAAFLFKQNQLDAACAEFDAVVADTLYVNRAQAFENLGVCRLRMDQIAPAVVAFERAYGLDGSRPLPSLELASAKYDQGDVQSAAFYYRAFLGDSRPNARSLWLGIRIADAIGDRNSQGSYELLLRNEFANSPEYQAWTEWKP</sequence>
<dbReference type="PROSITE" id="PS50005">
    <property type="entry name" value="TPR"/>
    <property type="match status" value="1"/>
</dbReference>
<dbReference type="OrthoDB" id="129043at2"/>
<dbReference type="SMART" id="SM00028">
    <property type="entry name" value="TPR"/>
    <property type="match status" value="3"/>
</dbReference>
<keyword evidence="1" id="KW-0677">Repeat</keyword>
<evidence type="ECO:0000256" key="2">
    <source>
        <dbReference type="ARBA" id="ARBA00022803"/>
    </source>
</evidence>
<dbReference type="InterPro" id="IPR013360">
    <property type="entry name" value="Pilus_4_PilW"/>
</dbReference>
<dbReference type="InterPro" id="IPR019734">
    <property type="entry name" value="TPR_rpt"/>
</dbReference>
<dbReference type="NCBIfam" id="TIGR02521">
    <property type="entry name" value="type_IV_pilW"/>
    <property type="match status" value="1"/>
</dbReference>
<dbReference type="KEGG" id="llp:GH975_03700"/>
<dbReference type="InterPro" id="IPR051012">
    <property type="entry name" value="CellSynth/LPSAsmb/PSIAsmb"/>
</dbReference>
<feature type="repeat" description="TPR" evidence="3">
    <location>
        <begin position="34"/>
        <end position="67"/>
    </location>
</feature>
<dbReference type="PANTHER" id="PTHR45586:SF1">
    <property type="entry name" value="LIPOPOLYSACCHARIDE ASSEMBLY PROTEIN B"/>
    <property type="match status" value="1"/>
</dbReference>
<evidence type="ECO:0000256" key="1">
    <source>
        <dbReference type="ARBA" id="ARBA00022737"/>
    </source>
</evidence>
<dbReference type="AlphaFoldDB" id="A0A5Q2Q697"/>
<dbReference type="Pfam" id="PF13432">
    <property type="entry name" value="TPR_16"/>
    <property type="match status" value="1"/>
</dbReference>
<dbReference type="EMBL" id="CP045871">
    <property type="protein sequence ID" value="QGG79719.1"/>
    <property type="molecule type" value="Genomic_DNA"/>
</dbReference>
<reference evidence="5 6" key="1">
    <citation type="submission" date="2019-11" db="EMBL/GenBank/DDBJ databases">
        <authorList>
            <person name="Khan S.A."/>
            <person name="Jeon C.O."/>
            <person name="Chun B.H."/>
        </authorList>
    </citation>
    <scope>NUCLEOTIDE SEQUENCE [LARGE SCALE GENOMIC DNA]</scope>
    <source>
        <strain evidence="5 6">IMCC 1097</strain>
    </source>
</reference>
<dbReference type="PANTHER" id="PTHR45586">
    <property type="entry name" value="TPR REPEAT-CONTAINING PROTEIN PA4667"/>
    <property type="match status" value="1"/>
</dbReference>
<dbReference type="SUPFAM" id="SSF48452">
    <property type="entry name" value="TPR-like"/>
    <property type="match status" value="1"/>
</dbReference>
<keyword evidence="4" id="KW-0732">Signal</keyword>
<organism evidence="5 6">
    <name type="scientific">Litorivicinus lipolyticus</name>
    <dbReference type="NCBI Taxonomy" id="418701"/>
    <lineage>
        <taxon>Bacteria</taxon>
        <taxon>Pseudomonadati</taxon>
        <taxon>Pseudomonadota</taxon>
        <taxon>Gammaproteobacteria</taxon>
        <taxon>Oceanospirillales</taxon>
        <taxon>Litorivicinaceae</taxon>
        <taxon>Litorivicinus</taxon>
    </lineage>
</organism>
<dbReference type="InterPro" id="IPR011990">
    <property type="entry name" value="TPR-like_helical_dom_sf"/>
</dbReference>
<gene>
    <name evidence="5" type="primary">pilW</name>
    <name evidence="5" type="ORF">GH975_03700</name>
</gene>
<dbReference type="Proteomes" id="UP000388235">
    <property type="component" value="Chromosome"/>
</dbReference>
<dbReference type="PROSITE" id="PS51257">
    <property type="entry name" value="PROKAR_LIPOPROTEIN"/>
    <property type="match status" value="1"/>
</dbReference>
<proteinExistence type="predicted"/>
<accession>A0A5Q2Q697</accession>
<keyword evidence="6" id="KW-1185">Reference proteome</keyword>
<dbReference type="Gene3D" id="1.25.40.10">
    <property type="entry name" value="Tetratricopeptide repeat domain"/>
    <property type="match status" value="1"/>
</dbReference>
<feature type="signal peptide" evidence="4">
    <location>
        <begin position="1"/>
        <end position="19"/>
    </location>
</feature>
<dbReference type="RefSeq" id="WP_153713223.1">
    <property type="nucleotide sequence ID" value="NZ_CP045871.1"/>
</dbReference>
<name>A0A5Q2Q697_9GAMM</name>
<keyword evidence="2 3" id="KW-0802">TPR repeat</keyword>
<evidence type="ECO:0000256" key="4">
    <source>
        <dbReference type="SAM" id="SignalP"/>
    </source>
</evidence>
<evidence type="ECO:0000313" key="5">
    <source>
        <dbReference type="EMBL" id="QGG79719.1"/>
    </source>
</evidence>
<evidence type="ECO:0000256" key="3">
    <source>
        <dbReference type="PROSITE-ProRule" id="PRU00339"/>
    </source>
</evidence>
<feature type="chain" id="PRO_5024429664" evidence="4">
    <location>
        <begin position="20"/>
        <end position="250"/>
    </location>
</feature>
<protein>
    <submittedName>
        <fullName evidence="5">Type IV pilus biogenesis/stability protein PilW</fullName>
    </submittedName>
</protein>
<evidence type="ECO:0000313" key="6">
    <source>
        <dbReference type="Proteomes" id="UP000388235"/>
    </source>
</evidence>